<proteinExistence type="predicted"/>
<dbReference type="PROSITE" id="PS00290">
    <property type="entry name" value="IG_MHC"/>
    <property type="match status" value="1"/>
</dbReference>
<dbReference type="SUPFAM" id="SSF48726">
    <property type="entry name" value="Immunoglobulin"/>
    <property type="match status" value="1"/>
</dbReference>
<sequence>DPIQPTVSLFPKEVTVERGKEKILSCKVNKFYPEVIDIKWEKNSKHTSDKMISPEDIHRVAPVENRDGTFNATSNLRLQPTLQDDGSVYICIVKHSSFPRHSSLNVTGICLYVTYTYV</sequence>
<dbReference type="InterPro" id="IPR003597">
    <property type="entry name" value="Ig_C1-set"/>
</dbReference>
<evidence type="ECO:0000313" key="3">
    <source>
        <dbReference type="Proteomes" id="UP000694545"/>
    </source>
</evidence>
<dbReference type="Gene3D" id="2.60.40.10">
    <property type="entry name" value="Immunoglobulins"/>
    <property type="match status" value="1"/>
</dbReference>
<dbReference type="InterPro" id="IPR007110">
    <property type="entry name" value="Ig-like_dom"/>
</dbReference>
<dbReference type="SMART" id="SM00407">
    <property type="entry name" value="IGc1"/>
    <property type="match status" value="1"/>
</dbReference>
<dbReference type="PROSITE" id="PS50835">
    <property type="entry name" value="IG_LIKE"/>
    <property type="match status" value="1"/>
</dbReference>
<dbReference type="CDD" id="cd00098">
    <property type="entry name" value="IgC1"/>
    <property type="match status" value="1"/>
</dbReference>
<dbReference type="InterPro" id="IPR003599">
    <property type="entry name" value="Ig_sub"/>
</dbReference>
<organism evidence="2 3">
    <name type="scientific">Varanus komodoensis</name>
    <name type="common">Komodo dragon</name>
    <dbReference type="NCBI Taxonomy" id="61221"/>
    <lineage>
        <taxon>Eukaryota</taxon>
        <taxon>Metazoa</taxon>
        <taxon>Chordata</taxon>
        <taxon>Craniata</taxon>
        <taxon>Vertebrata</taxon>
        <taxon>Euteleostomi</taxon>
        <taxon>Lepidosauria</taxon>
        <taxon>Squamata</taxon>
        <taxon>Bifurcata</taxon>
        <taxon>Unidentata</taxon>
        <taxon>Episquamata</taxon>
        <taxon>Toxicofera</taxon>
        <taxon>Anguimorpha</taxon>
        <taxon>Paleoanguimorpha</taxon>
        <taxon>Varanoidea</taxon>
        <taxon>Varanidae</taxon>
        <taxon>Varanus</taxon>
    </lineage>
</organism>
<reference evidence="2" key="1">
    <citation type="submission" date="2025-08" db="UniProtKB">
        <authorList>
            <consortium name="Ensembl"/>
        </authorList>
    </citation>
    <scope>IDENTIFICATION</scope>
</reference>
<dbReference type="InterPro" id="IPR013783">
    <property type="entry name" value="Ig-like_fold"/>
</dbReference>
<protein>
    <recommendedName>
        <fullName evidence="1">Ig-like domain-containing protein</fullName>
    </recommendedName>
</protein>
<keyword evidence="3" id="KW-1185">Reference proteome</keyword>
<dbReference type="InterPro" id="IPR036179">
    <property type="entry name" value="Ig-like_dom_sf"/>
</dbReference>
<dbReference type="PANTHER" id="PTHR19944">
    <property type="entry name" value="MHC CLASS II-RELATED"/>
    <property type="match status" value="1"/>
</dbReference>
<name>A0A8D2JIY9_VARKO</name>
<dbReference type="AlphaFoldDB" id="A0A8D2JIY9"/>
<dbReference type="OMA" id="VIDIKWE"/>
<dbReference type="InterPro" id="IPR003006">
    <property type="entry name" value="Ig/MHC_CS"/>
</dbReference>
<accession>A0A8D2JIY9</accession>
<feature type="domain" description="Ig-like" evidence="1">
    <location>
        <begin position="5"/>
        <end position="107"/>
    </location>
</feature>
<dbReference type="Ensembl" id="ENSVKKT00000013699.1">
    <property type="protein sequence ID" value="ENSVKKP00000013378.1"/>
    <property type="gene ID" value="ENSVKKG00000009237.1"/>
</dbReference>
<evidence type="ECO:0000313" key="2">
    <source>
        <dbReference type="Ensembl" id="ENSVKKP00000013378.1"/>
    </source>
</evidence>
<dbReference type="Proteomes" id="UP000694545">
    <property type="component" value="Unplaced"/>
</dbReference>
<evidence type="ECO:0000259" key="1">
    <source>
        <dbReference type="PROSITE" id="PS50835"/>
    </source>
</evidence>
<dbReference type="SMART" id="SM00409">
    <property type="entry name" value="IG"/>
    <property type="match status" value="1"/>
</dbReference>
<dbReference type="InterPro" id="IPR050160">
    <property type="entry name" value="MHC/Immunoglobulin"/>
</dbReference>
<reference evidence="2" key="2">
    <citation type="submission" date="2025-09" db="UniProtKB">
        <authorList>
            <consortium name="Ensembl"/>
        </authorList>
    </citation>
    <scope>IDENTIFICATION</scope>
</reference>
<dbReference type="Pfam" id="PF07654">
    <property type="entry name" value="C1-set"/>
    <property type="match status" value="1"/>
</dbReference>